<proteinExistence type="predicted"/>
<keyword evidence="6" id="KW-1133">Transmembrane helix</keyword>
<dbReference type="GeneID" id="108073260"/>
<dbReference type="CDD" id="cd06257">
    <property type="entry name" value="DnaJ"/>
    <property type="match status" value="1"/>
</dbReference>
<reference evidence="9" key="1">
    <citation type="submission" date="2025-08" db="UniProtKB">
        <authorList>
            <consortium name="RefSeq"/>
        </authorList>
    </citation>
    <scope>IDENTIFICATION</scope>
    <source>
        <strain evidence="9">14028-0561.14</strain>
        <tissue evidence="9">Whole fly</tissue>
    </source>
</reference>
<keyword evidence="1" id="KW-0143">Chaperone</keyword>
<evidence type="ECO:0000256" key="4">
    <source>
        <dbReference type="ARBA" id="ARBA00045428"/>
    </source>
</evidence>
<gene>
    <name evidence="9" type="primary">LOC108073260</name>
</gene>
<evidence type="ECO:0000256" key="2">
    <source>
        <dbReference type="ARBA" id="ARBA00040158"/>
    </source>
</evidence>
<dbReference type="PROSITE" id="PS50076">
    <property type="entry name" value="DNAJ_2"/>
    <property type="match status" value="1"/>
</dbReference>
<evidence type="ECO:0000256" key="6">
    <source>
        <dbReference type="SAM" id="Phobius"/>
    </source>
</evidence>
<evidence type="ECO:0000313" key="8">
    <source>
        <dbReference type="Proteomes" id="UP001652661"/>
    </source>
</evidence>
<evidence type="ECO:0000256" key="3">
    <source>
        <dbReference type="ARBA" id="ARBA00041533"/>
    </source>
</evidence>
<dbReference type="RefSeq" id="XP_017020307.1">
    <property type="nucleotide sequence ID" value="XM_017164818.3"/>
</dbReference>
<dbReference type="SMART" id="SM00271">
    <property type="entry name" value="DnaJ"/>
    <property type="match status" value="1"/>
</dbReference>
<dbReference type="Proteomes" id="UP001652661">
    <property type="component" value="Chromosome 3R"/>
</dbReference>
<dbReference type="Pfam" id="PF00226">
    <property type="entry name" value="DnaJ"/>
    <property type="match status" value="1"/>
</dbReference>
<feature type="transmembrane region" description="Helical" evidence="6">
    <location>
        <begin position="196"/>
        <end position="217"/>
    </location>
</feature>
<dbReference type="InterPro" id="IPR051948">
    <property type="entry name" value="Hsp70_co-chaperone_J-domain"/>
</dbReference>
<dbReference type="GO" id="GO:0036503">
    <property type="term" value="P:ERAD pathway"/>
    <property type="evidence" value="ECO:0007669"/>
    <property type="project" value="TreeGrafter"/>
</dbReference>
<dbReference type="AlphaFoldDB" id="A0A6P4HVT8"/>
<evidence type="ECO:0000256" key="1">
    <source>
        <dbReference type="ARBA" id="ARBA00023186"/>
    </source>
</evidence>
<keyword evidence="6" id="KW-0472">Membrane</keyword>
<evidence type="ECO:0000256" key="5">
    <source>
        <dbReference type="ARBA" id="ARBA00046365"/>
    </source>
</evidence>
<evidence type="ECO:0000259" key="7">
    <source>
        <dbReference type="PROSITE" id="PS50076"/>
    </source>
</evidence>
<dbReference type="SUPFAM" id="SSF46565">
    <property type="entry name" value="Chaperone J-domain"/>
    <property type="match status" value="1"/>
</dbReference>
<feature type="domain" description="J" evidence="7">
    <location>
        <begin position="37"/>
        <end position="101"/>
    </location>
</feature>
<dbReference type="PANTHER" id="PTHR44360">
    <property type="entry name" value="DNAJ HOMOLOG SUBFAMILY B MEMBER 9"/>
    <property type="match status" value="1"/>
</dbReference>
<dbReference type="PRINTS" id="PR00625">
    <property type="entry name" value="JDOMAIN"/>
</dbReference>
<dbReference type="GO" id="GO:0005783">
    <property type="term" value="C:endoplasmic reticulum"/>
    <property type="evidence" value="ECO:0007669"/>
    <property type="project" value="TreeGrafter"/>
</dbReference>
<name>A0A6P4HVT8_DROKI</name>
<keyword evidence="6" id="KW-0812">Transmembrane</keyword>
<dbReference type="InterPro" id="IPR036869">
    <property type="entry name" value="J_dom_sf"/>
</dbReference>
<dbReference type="Gene3D" id="1.10.287.110">
    <property type="entry name" value="DnaJ domain"/>
    <property type="match status" value="1"/>
</dbReference>
<dbReference type="GO" id="GO:0051087">
    <property type="term" value="F:protein-folding chaperone binding"/>
    <property type="evidence" value="ECO:0007669"/>
    <property type="project" value="TreeGrafter"/>
</dbReference>
<protein>
    <recommendedName>
        <fullName evidence="2">DnaJ homolog subfamily B member 9</fullName>
    </recommendedName>
    <alternativeName>
        <fullName evidence="3">Endoplasmic reticulum DNA J domain-containing protein 4</fullName>
    </alternativeName>
</protein>
<comment type="function">
    <text evidence="4">Co-chaperone for Hsp70 protein HSPA5/BiP that acts as a key repressor of the ERN1/IRE1-mediated unfolded protein response (UPR). J domain-containing co-chaperones stimulate the ATPase activity of Hsp70 proteins and are required for efficient substrate recognition by Hsp70 proteins. In the unstressed endoplasmic reticulum, interacts with the luminal region of ERN1/IRE1 and selectively recruits HSPA5/BiP: HSPA5/BiP disrupts the dimerization of the active ERN1/IRE1 luminal region, thereby inactivating ERN1/IRE1. Also involved in endoplasmic reticulum-associated degradation (ERAD) of misfolded proteins. Required for survival of B-cell progenitors and normal antibody production.</text>
</comment>
<accession>A0A6P4HVT8</accession>
<sequence length="236" mass="27077">MLRTIKTGHLPSVRGLAGFGTRFNYQTLPKPLHRGENYYQVLNVPVCSSDQEIKSAFIELSKKYHPDANTQTRDSEVFIKICEAYQTLHRQNSRQLYDSLLRMQHITTTASQDTAFTGRQMSTRWSQYQSAMRSKQMSRSSQMFPKKTKSVIFKRRVTSQYLPMRMQPLELAVQWANKDGDKDEGESWKDFFPHGLIFYLFVGGLCGVGGLVFVDLVSGRHKKPMSEDDSESSSPE</sequence>
<dbReference type="GO" id="GO:0051787">
    <property type="term" value="F:misfolded protein binding"/>
    <property type="evidence" value="ECO:0007669"/>
    <property type="project" value="TreeGrafter"/>
</dbReference>
<evidence type="ECO:0000313" key="9">
    <source>
        <dbReference type="RefSeq" id="XP_017020307.1"/>
    </source>
</evidence>
<comment type="subunit">
    <text evidence="5">Interacts with HSPA5/BiP; interaction is direct. Interacts with ERN1/IRE1 (via the luminal region). Interacts with DERL1.</text>
</comment>
<dbReference type="InterPro" id="IPR001623">
    <property type="entry name" value="DnaJ_domain"/>
</dbReference>
<keyword evidence="8" id="KW-1185">Reference proteome</keyword>
<dbReference type="PANTHER" id="PTHR44360:SF1">
    <property type="entry name" value="DNAJ HOMOLOG SUBFAMILY B MEMBER 9"/>
    <property type="match status" value="1"/>
</dbReference>
<dbReference type="OrthoDB" id="66964at2759"/>
<organism evidence="8 9">
    <name type="scientific">Drosophila kikkawai</name>
    <name type="common">Fruit fly</name>
    <dbReference type="NCBI Taxonomy" id="30033"/>
    <lineage>
        <taxon>Eukaryota</taxon>
        <taxon>Metazoa</taxon>
        <taxon>Ecdysozoa</taxon>
        <taxon>Arthropoda</taxon>
        <taxon>Hexapoda</taxon>
        <taxon>Insecta</taxon>
        <taxon>Pterygota</taxon>
        <taxon>Neoptera</taxon>
        <taxon>Endopterygota</taxon>
        <taxon>Diptera</taxon>
        <taxon>Brachycera</taxon>
        <taxon>Muscomorpha</taxon>
        <taxon>Ephydroidea</taxon>
        <taxon>Drosophilidae</taxon>
        <taxon>Drosophila</taxon>
        <taxon>Sophophora</taxon>
    </lineage>
</organism>